<sequence length="377" mass="41755">LKELITPTRSGPIIWAGQEEFEEAAALLWQSLSVAERENASFNVGFMPHQLRDTSAPLQLIAVPETMLPRWRGRYFVIETSDAHIDLTEAEAYVAGDTTRSPHLSALLMHLGVPPQGITQLGMLQRAAPTAAALDQASLQEVLTLATILYWYQQMPSEISQQTLARLVQLIQQSDITELSRLGSVTDTMLSADALQQLAVATSEQLPRLVAAARPSQLTELLAWKKVPERQWWRRSLQVGIEVYFKSWNSAASELVVSLLEQPVSLVDDYLSLLPATQQVEESLMSSLPTSWPSQAWKHTASIALSRQWLGLHMMCLLRLYPVLEAIQQHLAVNSSPTNTAALQIAINYSKPKEFIAAAASLNDDRVTQLAANLCVK</sequence>
<keyword evidence="2" id="KW-1185">Reference proteome</keyword>
<dbReference type="EMBL" id="JAGETX010000075">
    <property type="protein sequence ID" value="MBO3273518.1"/>
    <property type="molecule type" value="Genomic_DNA"/>
</dbReference>
<accession>A0ABS3TJD5</accession>
<dbReference type="RefSeq" id="WP_208309625.1">
    <property type="nucleotide sequence ID" value="NZ_JAGETX010000075.1"/>
</dbReference>
<protein>
    <submittedName>
        <fullName evidence="1">Uncharacterized protein</fullName>
    </submittedName>
</protein>
<proteinExistence type="predicted"/>
<evidence type="ECO:0000313" key="1">
    <source>
        <dbReference type="EMBL" id="MBO3273518.1"/>
    </source>
</evidence>
<reference evidence="1 2" key="1">
    <citation type="submission" date="2021-03" db="EMBL/GenBank/DDBJ databases">
        <authorList>
            <person name="Kim M.K."/>
        </authorList>
    </citation>
    <scope>NUCLEOTIDE SEQUENCE [LARGE SCALE GENOMIC DNA]</scope>
    <source>
        <strain evidence="1 2">BT507</strain>
    </source>
</reference>
<gene>
    <name evidence="1" type="ORF">J4D97_22950</name>
</gene>
<dbReference type="Proteomes" id="UP000670527">
    <property type="component" value="Unassembled WGS sequence"/>
</dbReference>
<evidence type="ECO:0000313" key="2">
    <source>
        <dbReference type="Proteomes" id="UP000670527"/>
    </source>
</evidence>
<organism evidence="1 2">
    <name type="scientific">Hymenobacter defluvii</name>
    <dbReference type="NCBI Taxonomy" id="2054411"/>
    <lineage>
        <taxon>Bacteria</taxon>
        <taxon>Pseudomonadati</taxon>
        <taxon>Bacteroidota</taxon>
        <taxon>Cytophagia</taxon>
        <taxon>Cytophagales</taxon>
        <taxon>Hymenobacteraceae</taxon>
        <taxon>Hymenobacter</taxon>
    </lineage>
</organism>
<comment type="caution">
    <text evidence="1">The sequence shown here is derived from an EMBL/GenBank/DDBJ whole genome shotgun (WGS) entry which is preliminary data.</text>
</comment>
<name>A0ABS3TJD5_9BACT</name>
<feature type="non-terminal residue" evidence="1">
    <location>
        <position position="377"/>
    </location>
</feature>
<feature type="non-terminal residue" evidence="1">
    <location>
        <position position="1"/>
    </location>
</feature>